<dbReference type="AlphaFoldDB" id="A0A1G9SJ46"/>
<accession>A0A1G9SJ46</accession>
<feature type="domain" description="SGNH hydrolase-type esterase" evidence="4">
    <location>
        <begin position="32"/>
        <end position="236"/>
    </location>
</feature>
<dbReference type="STRING" id="1075417.SAMN05421823_112184"/>
<keyword evidence="2" id="KW-0378">Hydrolase</keyword>
<dbReference type="Gene3D" id="3.40.50.1110">
    <property type="entry name" value="SGNH hydrolase"/>
    <property type="match status" value="1"/>
</dbReference>
<gene>
    <name evidence="5" type="ORF">SAMN05421823_112184</name>
</gene>
<dbReference type="PANTHER" id="PTHR43695">
    <property type="entry name" value="PUTATIVE (AFU_ORTHOLOGUE AFUA_2G17250)-RELATED"/>
    <property type="match status" value="1"/>
</dbReference>
<dbReference type="CDD" id="cd01821">
    <property type="entry name" value="Rhamnogalacturan_acetylesterase_like"/>
    <property type="match status" value="1"/>
</dbReference>
<dbReference type="InterPro" id="IPR013830">
    <property type="entry name" value="SGNH_hydro"/>
</dbReference>
<dbReference type="InterPro" id="IPR037459">
    <property type="entry name" value="RhgT-like"/>
</dbReference>
<evidence type="ECO:0000313" key="5">
    <source>
        <dbReference type="EMBL" id="SDM35524.1"/>
    </source>
</evidence>
<sequence length="259" mass="28852">MYTFFSRVLILIGCVVLAAAAPRKEKPTLVIIGDSTVKNGRGDGANGEWGWGDYLHEFMDTTRIHLENHALGGRSSRTFITQGWWEKALARVRPGDFVIMQFGHNDASAINDTSRARGTIKGIGEETEAIDNLLTGQHEVVHSYGWYLRQYIRETKARGATPIVCSLVPRNNWEDGEVKRATDSYATWAEQIAEETGVCYIDLNDRVATHYEALGPEKVASFFPNDHTHTDEAGARLNAQAVAEGLKALKRCGLKKYLR</sequence>
<feature type="signal peptide" evidence="3">
    <location>
        <begin position="1"/>
        <end position="20"/>
    </location>
</feature>
<dbReference type="EMBL" id="FNFO01000012">
    <property type="protein sequence ID" value="SDM35524.1"/>
    <property type="molecule type" value="Genomic_DNA"/>
</dbReference>
<dbReference type="SUPFAM" id="SSF52266">
    <property type="entry name" value="SGNH hydrolase"/>
    <property type="match status" value="1"/>
</dbReference>
<evidence type="ECO:0000256" key="1">
    <source>
        <dbReference type="ARBA" id="ARBA00008668"/>
    </source>
</evidence>
<name>A0A1G9SJ46_9BACT</name>
<reference evidence="5 6" key="1">
    <citation type="submission" date="2016-10" db="EMBL/GenBank/DDBJ databases">
        <authorList>
            <person name="de Groot N.N."/>
        </authorList>
    </citation>
    <scope>NUCLEOTIDE SEQUENCE [LARGE SCALE GENOMIC DNA]</scope>
    <source>
        <strain evidence="5 6">DSM 25186</strain>
    </source>
</reference>
<protein>
    <submittedName>
        <fullName evidence="5">Lysophospholipase L1</fullName>
    </submittedName>
</protein>
<evidence type="ECO:0000256" key="2">
    <source>
        <dbReference type="ARBA" id="ARBA00022801"/>
    </source>
</evidence>
<dbReference type="GO" id="GO:0016788">
    <property type="term" value="F:hydrolase activity, acting on ester bonds"/>
    <property type="evidence" value="ECO:0007669"/>
    <property type="project" value="UniProtKB-ARBA"/>
</dbReference>
<feature type="chain" id="PRO_5011484290" evidence="3">
    <location>
        <begin position="21"/>
        <end position="259"/>
    </location>
</feature>
<dbReference type="Proteomes" id="UP000198510">
    <property type="component" value="Unassembled WGS sequence"/>
</dbReference>
<keyword evidence="3" id="KW-0732">Signal</keyword>
<dbReference type="OrthoDB" id="9807041at2"/>
<dbReference type="Pfam" id="PF13472">
    <property type="entry name" value="Lipase_GDSL_2"/>
    <property type="match status" value="1"/>
</dbReference>
<dbReference type="PANTHER" id="PTHR43695:SF1">
    <property type="entry name" value="RHAMNOGALACTURONAN ACETYLESTERASE"/>
    <property type="match status" value="1"/>
</dbReference>
<dbReference type="RefSeq" id="WP_089687299.1">
    <property type="nucleotide sequence ID" value="NZ_FNFO01000012.1"/>
</dbReference>
<evidence type="ECO:0000256" key="3">
    <source>
        <dbReference type="SAM" id="SignalP"/>
    </source>
</evidence>
<keyword evidence="6" id="KW-1185">Reference proteome</keyword>
<evidence type="ECO:0000313" key="6">
    <source>
        <dbReference type="Proteomes" id="UP000198510"/>
    </source>
</evidence>
<organism evidence="5 6">
    <name type="scientific">Catalinimonas alkaloidigena</name>
    <dbReference type="NCBI Taxonomy" id="1075417"/>
    <lineage>
        <taxon>Bacteria</taxon>
        <taxon>Pseudomonadati</taxon>
        <taxon>Bacteroidota</taxon>
        <taxon>Cytophagia</taxon>
        <taxon>Cytophagales</taxon>
        <taxon>Catalimonadaceae</taxon>
        <taxon>Catalinimonas</taxon>
    </lineage>
</organism>
<comment type="similarity">
    <text evidence="1">Belongs to the 'GDSL' lipolytic enzyme family.</text>
</comment>
<proteinExistence type="inferred from homology"/>
<evidence type="ECO:0000259" key="4">
    <source>
        <dbReference type="Pfam" id="PF13472"/>
    </source>
</evidence>
<dbReference type="InterPro" id="IPR036514">
    <property type="entry name" value="SGNH_hydro_sf"/>
</dbReference>